<gene>
    <name evidence="1" type="ORF">ACFOD6_08585</name>
</gene>
<evidence type="ECO:0000313" key="1">
    <source>
        <dbReference type="EMBL" id="MFC3086104.1"/>
    </source>
</evidence>
<name>A0ABV7DU83_9RHOB</name>
<comment type="caution">
    <text evidence="1">The sequence shown here is derived from an EMBL/GenBank/DDBJ whole genome shotgun (WGS) entry which is preliminary data.</text>
</comment>
<accession>A0ABV7DU83</accession>
<protein>
    <recommendedName>
        <fullName evidence="3">Lipoprotein</fullName>
    </recommendedName>
</protein>
<sequence length="117" mass="12298">MRWMPGVLMLGACAALPVAPAPQEARLSDQELVLVLSDGTACRADWAAAGGAGRFEDCGPGFSYAVETMENPNPLRQVVQALVGEGALAPMARVVITDAAGRAHVFASPPRREPQRD</sequence>
<keyword evidence="2" id="KW-1185">Reference proteome</keyword>
<evidence type="ECO:0000313" key="2">
    <source>
        <dbReference type="Proteomes" id="UP001595445"/>
    </source>
</evidence>
<dbReference type="RefSeq" id="WP_197647073.1">
    <property type="nucleotide sequence ID" value="NZ_JAEACP010000022.1"/>
</dbReference>
<dbReference type="Proteomes" id="UP001595445">
    <property type="component" value="Unassembled WGS sequence"/>
</dbReference>
<dbReference type="EMBL" id="JBHRSM010000015">
    <property type="protein sequence ID" value="MFC3086104.1"/>
    <property type="molecule type" value="Genomic_DNA"/>
</dbReference>
<evidence type="ECO:0008006" key="3">
    <source>
        <dbReference type="Google" id="ProtNLM"/>
    </source>
</evidence>
<organism evidence="1 2">
    <name type="scientific">Tabrizicola soli</name>
    <dbReference type="NCBI Taxonomy" id="2185115"/>
    <lineage>
        <taxon>Bacteria</taxon>
        <taxon>Pseudomonadati</taxon>
        <taxon>Pseudomonadota</taxon>
        <taxon>Alphaproteobacteria</taxon>
        <taxon>Rhodobacterales</taxon>
        <taxon>Paracoccaceae</taxon>
        <taxon>Tabrizicola</taxon>
    </lineage>
</organism>
<reference evidence="2" key="1">
    <citation type="journal article" date="2019" name="Int. J. Syst. Evol. Microbiol.">
        <title>The Global Catalogue of Microorganisms (GCM) 10K type strain sequencing project: providing services to taxonomists for standard genome sequencing and annotation.</title>
        <authorList>
            <consortium name="The Broad Institute Genomics Platform"/>
            <consortium name="The Broad Institute Genome Sequencing Center for Infectious Disease"/>
            <person name="Wu L."/>
            <person name="Ma J."/>
        </authorList>
    </citation>
    <scope>NUCLEOTIDE SEQUENCE [LARGE SCALE GENOMIC DNA]</scope>
    <source>
        <strain evidence="2">KCTC 62102</strain>
    </source>
</reference>
<proteinExistence type="predicted"/>